<feature type="region of interest" description="Disordered" evidence="1">
    <location>
        <begin position="473"/>
        <end position="507"/>
    </location>
</feature>
<evidence type="ECO:0000313" key="4">
    <source>
        <dbReference type="EMBL" id="KAF7821269.1"/>
    </source>
</evidence>
<gene>
    <name evidence="4" type="ORF">G2W53_026724</name>
</gene>
<dbReference type="PANTHER" id="PTHR37751">
    <property type="entry name" value="LOW PROTEIN: M-PHASE INDUCER PHOSPHATASE-LIKE PROTEIN"/>
    <property type="match status" value="1"/>
</dbReference>
<dbReference type="Pfam" id="PF14309">
    <property type="entry name" value="DUF4378"/>
    <property type="match status" value="1"/>
</dbReference>
<feature type="compositionally biased region" description="Basic and acidic residues" evidence="1">
    <location>
        <begin position="497"/>
        <end position="507"/>
    </location>
</feature>
<evidence type="ECO:0000313" key="5">
    <source>
        <dbReference type="Proteomes" id="UP000634136"/>
    </source>
</evidence>
<feature type="domain" description="DUF4378" evidence="2">
    <location>
        <begin position="527"/>
        <end position="672"/>
    </location>
</feature>
<evidence type="ECO:0000259" key="3">
    <source>
        <dbReference type="Pfam" id="PF14383"/>
    </source>
</evidence>
<dbReference type="PANTHER" id="PTHR37751:SF1">
    <property type="entry name" value="LOW PROTEIN: M-PHASE INDUCER PHOSPHATASE-LIKE PROTEIN"/>
    <property type="match status" value="1"/>
</dbReference>
<dbReference type="AlphaFoldDB" id="A0A834WLL3"/>
<dbReference type="Pfam" id="PF14383">
    <property type="entry name" value="VARLMGL"/>
    <property type="match status" value="1"/>
</dbReference>
<feature type="region of interest" description="Disordered" evidence="1">
    <location>
        <begin position="165"/>
        <end position="201"/>
    </location>
</feature>
<reference evidence="4" key="1">
    <citation type="submission" date="2020-09" db="EMBL/GenBank/DDBJ databases">
        <title>Genome-Enabled Discovery of Anthraquinone Biosynthesis in Senna tora.</title>
        <authorList>
            <person name="Kang S.-H."/>
            <person name="Pandey R.P."/>
            <person name="Lee C.-M."/>
            <person name="Sim J.-S."/>
            <person name="Jeong J.-T."/>
            <person name="Choi B.-S."/>
            <person name="Jung M."/>
            <person name="Ginzburg D."/>
            <person name="Zhao K."/>
            <person name="Won S.Y."/>
            <person name="Oh T.-J."/>
            <person name="Yu Y."/>
            <person name="Kim N.-H."/>
            <person name="Lee O.R."/>
            <person name="Lee T.-H."/>
            <person name="Bashyal P."/>
            <person name="Kim T.-S."/>
            <person name="Lee W.-H."/>
            <person name="Kawkins C."/>
            <person name="Kim C.-K."/>
            <person name="Kim J.S."/>
            <person name="Ahn B.O."/>
            <person name="Rhee S.Y."/>
            <person name="Sohng J.K."/>
        </authorList>
    </citation>
    <scope>NUCLEOTIDE SEQUENCE</scope>
    <source>
        <tissue evidence="4">Leaf</tissue>
    </source>
</reference>
<feature type="region of interest" description="Disordered" evidence="1">
    <location>
        <begin position="379"/>
        <end position="457"/>
    </location>
</feature>
<dbReference type="OrthoDB" id="1939700at2759"/>
<proteinExistence type="predicted"/>
<feature type="compositionally biased region" description="Polar residues" evidence="1">
    <location>
        <begin position="474"/>
        <end position="494"/>
    </location>
</feature>
<accession>A0A834WLL3</accession>
<dbReference type="EMBL" id="JAAIUW010000008">
    <property type="protein sequence ID" value="KAF7821269.1"/>
    <property type="molecule type" value="Genomic_DNA"/>
</dbReference>
<evidence type="ECO:0000256" key="1">
    <source>
        <dbReference type="SAM" id="MobiDB-lite"/>
    </source>
</evidence>
<comment type="caution">
    <text evidence="4">The sequence shown here is derived from an EMBL/GenBank/DDBJ whole genome shotgun (WGS) entry which is preliminary data.</text>
</comment>
<feature type="compositionally biased region" description="Low complexity" evidence="1">
    <location>
        <begin position="167"/>
        <end position="190"/>
    </location>
</feature>
<organism evidence="4 5">
    <name type="scientific">Senna tora</name>
    <dbReference type="NCBI Taxonomy" id="362788"/>
    <lineage>
        <taxon>Eukaryota</taxon>
        <taxon>Viridiplantae</taxon>
        <taxon>Streptophyta</taxon>
        <taxon>Embryophyta</taxon>
        <taxon>Tracheophyta</taxon>
        <taxon>Spermatophyta</taxon>
        <taxon>Magnoliopsida</taxon>
        <taxon>eudicotyledons</taxon>
        <taxon>Gunneridae</taxon>
        <taxon>Pentapetalae</taxon>
        <taxon>rosids</taxon>
        <taxon>fabids</taxon>
        <taxon>Fabales</taxon>
        <taxon>Fabaceae</taxon>
        <taxon>Caesalpinioideae</taxon>
        <taxon>Cassia clade</taxon>
        <taxon>Senna</taxon>
    </lineage>
</organism>
<protein>
    <submittedName>
        <fullName evidence="4">Serine/arginine repetitive matrix protein 1</fullName>
    </submittedName>
</protein>
<sequence>MGKERYWAPTSFKRRGVIVETKAKQEEEEAQTSSGCMCAFFHFFDFHPFNHFSIQHQHQHQQPPPLNSSASCLPQDLTIPKGVEAPRNSLEILEDGDGTTANTMHCNASKDENLKIPIKSIQFIKTSGSSRSGRINGNVINDLSPGTKTPTLVARLMGLDLLPDAQSPSSSISSSSSSASSSSFSNSCLSTPNPHHLKPQPYIIKTKPRHNSTKYCENSGIKIAASRSLPETPRISSARRSDVEHHRLSLQINKENNVGVGDTELELPRFSFSKRKLDEQSNSSRSPSHYARQIVKQLVKESVSRRKVGTDITNTITTTSVVKHRESESDVDSVSQFIRSKKSARTTTTTTTTSVSNKVRVDHHEELLPSCSPRLRFVDPKNIKPKPKQELVQQQVPKCKKAANERFSTPKLKNKQEESFVRSQYSPSRPNDVKPKNKRSHHPLVSKTVHNLNLRPLNTVPQKQQVCEWEEPKCSSQLSSGSRQRNKQETTSSCRHGIRESNDVVEDKSNGAAGSIIATTRADDGPEFQYVTGILSRTKLLVKDTVTTPHPLDPSIFHHLEQHYHHHPTTISPLGLRCNRRLLFDLVDGILLEMILGPFVGGKEEYGGSQLAERVWESIGRFPSAKNCEVLEDIDALIEMKEMTMMMEEKEEGKAMMVAEIEGDIVDTLVHETVMELGVAGPYGEDGVVLTGA</sequence>
<dbReference type="InterPro" id="IPR032795">
    <property type="entry name" value="DUF3741-assoc"/>
</dbReference>
<dbReference type="InterPro" id="IPR025486">
    <property type="entry name" value="DUF4378"/>
</dbReference>
<feature type="domain" description="DUF3741" evidence="3">
    <location>
        <begin position="138"/>
        <end position="167"/>
    </location>
</feature>
<evidence type="ECO:0000259" key="2">
    <source>
        <dbReference type="Pfam" id="PF14309"/>
    </source>
</evidence>
<keyword evidence="5" id="KW-1185">Reference proteome</keyword>
<name>A0A834WLL3_9FABA</name>
<dbReference type="Proteomes" id="UP000634136">
    <property type="component" value="Unassembled WGS sequence"/>
</dbReference>